<dbReference type="Gene3D" id="3.30.930.10">
    <property type="entry name" value="Bira Bifunctional Protein, Domain 2"/>
    <property type="match status" value="1"/>
</dbReference>
<dbReference type="RefSeq" id="WP_014799616.1">
    <property type="nucleotide sequence ID" value="NC_018018.1"/>
</dbReference>
<dbReference type="InterPro" id="IPR004143">
    <property type="entry name" value="BPL_LPL_catalytic"/>
</dbReference>
<dbReference type="InterPro" id="IPR045864">
    <property type="entry name" value="aa-tRNA-synth_II/BPL/LPL"/>
</dbReference>
<dbReference type="NCBIfam" id="TIGR00545">
    <property type="entry name" value="lipoyltrans"/>
    <property type="match status" value="1"/>
</dbReference>
<dbReference type="GO" id="GO:0017118">
    <property type="term" value="F:lipoyltransferase activity"/>
    <property type="evidence" value="ECO:0007669"/>
    <property type="project" value="TreeGrafter"/>
</dbReference>
<evidence type="ECO:0000313" key="3">
    <source>
        <dbReference type="EMBL" id="AFM06193.1"/>
    </source>
</evidence>
<accession>I4AQF8</accession>
<dbReference type="KEGG" id="fli:Fleli_3889"/>
<dbReference type="GO" id="GO:0005737">
    <property type="term" value="C:cytoplasm"/>
    <property type="evidence" value="ECO:0007669"/>
    <property type="project" value="TreeGrafter"/>
</dbReference>
<dbReference type="HOGENOM" id="CLU_022986_0_2_10"/>
<dbReference type="PANTHER" id="PTHR12561">
    <property type="entry name" value="LIPOATE-PROTEIN LIGASE"/>
    <property type="match status" value="1"/>
</dbReference>
<dbReference type="GO" id="GO:0009249">
    <property type="term" value="P:protein lipoylation"/>
    <property type="evidence" value="ECO:0007669"/>
    <property type="project" value="InterPro"/>
</dbReference>
<gene>
    <name evidence="3" type="ordered locus">Fleli_3889</name>
</gene>
<dbReference type="Proteomes" id="UP000006054">
    <property type="component" value="Chromosome"/>
</dbReference>
<dbReference type="STRING" id="880071.Fleli_3889"/>
<sequence>MKLIFSPSHYPFFNLALEEYLSNFTDKESEYLLFYRNEPTLVMGKNQNAWEEMNYNYLNSQNILLSRRISGGGTVYHDLNNLNFSFIKPLNTKMVANYDSLLQPIVEFLKTLGLNASIGKRSDIWLENKNEKGEIEKRKITGTAQYTNRNRFITHGTLLFDTNLEKLEKAITIPTNVEVASKSLKSVRSKVINIKEILEENKFKSIPTIKEFEEKLAHFMLAYFNKSVELYKFTEEETNEIEKLAEEKYKSFEWIWGRSPASEVTRKITFKNQEYSIKIKLSRGAIIQEIEIVNTIENSFLNKELQNLINQVYKKEELEKILLPIGFTEEELRLWF</sequence>
<dbReference type="InterPro" id="IPR004562">
    <property type="entry name" value="LipoylTrfase_LipoateP_Ligase"/>
</dbReference>
<evidence type="ECO:0000259" key="2">
    <source>
        <dbReference type="PROSITE" id="PS51733"/>
    </source>
</evidence>
<dbReference type="PATRIC" id="fig|880071.3.peg.3890"/>
<dbReference type="UniPathway" id="UPA00537">
    <property type="reaction ID" value="UER00595"/>
</dbReference>
<dbReference type="Pfam" id="PF21948">
    <property type="entry name" value="LplA-B_cat"/>
    <property type="match status" value="1"/>
</dbReference>
<proteinExistence type="predicted"/>
<keyword evidence="3" id="KW-0808">Transferase</keyword>
<comment type="pathway">
    <text evidence="1">Protein modification; protein lipoylation via exogenous pathway; protein N(6)-(lipoyl)lysine from lipoate: step 2/2.</text>
</comment>
<protein>
    <submittedName>
        <fullName evidence="3">Lipoyltransferase and lipoate-protein ligase</fullName>
    </submittedName>
</protein>
<dbReference type="SUPFAM" id="SSF55681">
    <property type="entry name" value="Class II aaRS and biotin synthetases"/>
    <property type="match status" value="1"/>
</dbReference>
<dbReference type="PROSITE" id="PS51733">
    <property type="entry name" value="BPL_LPL_CATALYTIC"/>
    <property type="match status" value="1"/>
</dbReference>
<dbReference type="CDD" id="cd16443">
    <property type="entry name" value="LplA"/>
    <property type="match status" value="1"/>
</dbReference>
<dbReference type="eggNOG" id="COG0095">
    <property type="taxonomic scope" value="Bacteria"/>
</dbReference>
<feature type="domain" description="BPL/LPL catalytic" evidence="2">
    <location>
        <begin position="26"/>
        <end position="228"/>
    </location>
</feature>
<evidence type="ECO:0000313" key="4">
    <source>
        <dbReference type="Proteomes" id="UP000006054"/>
    </source>
</evidence>
<dbReference type="EMBL" id="CP003345">
    <property type="protein sequence ID" value="AFM06193.1"/>
    <property type="molecule type" value="Genomic_DNA"/>
</dbReference>
<dbReference type="AlphaFoldDB" id="I4AQF8"/>
<dbReference type="GO" id="GO:0016874">
    <property type="term" value="F:ligase activity"/>
    <property type="evidence" value="ECO:0007669"/>
    <property type="project" value="UniProtKB-KW"/>
</dbReference>
<dbReference type="PANTHER" id="PTHR12561:SF3">
    <property type="entry name" value="LIPOYLTRANSFERASE 1, MITOCHONDRIAL"/>
    <property type="match status" value="1"/>
</dbReference>
<reference evidence="4" key="1">
    <citation type="submission" date="2012-06" db="EMBL/GenBank/DDBJ databases">
        <title>The complete genome of Flexibacter litoralis DSM 6794.</title>
        <authorList>
            <person name="Lucas S."/>
            <person name="Copeland A."/>
            <person name="Lapidus A."/>
            <person name="Glavina del Rio T."/>
            <person name="Dalin E."/>
            <person name="Tice H."/>
            <person name="Bruce D."/>
            <person name="Goodwin L."/>
            <person name="Pitluck S."/>
            <person name="Peters L."/>
            <person name="Ovchinnikova G."/>
            <person name="Lu M."/>
            <person name="Kyrpides N."/>
            <person name="Mavromatis K."/>
            <person name="Ivanova N."/>
            <person name="Brettin T."/>
            <person name="Detter J.C."/>
            <person name="Han C."/>
            <person name="Larimer F."/>
            <person name="Land M."/>
            <person name="Hauser L."/>
            <person name="Markowitz V."/>
            <person name="Cheng J.-F."/>
            <person name="Hugenholtz P."/>
            <person name="Woyke T."/>
            <person name="Wu D."/>
            <person name="Spring S."/>
            <person name="Lang E."/>
            <person name="Kopitz M."/>
            <person name="Brambilla E."/>
            <person name="Klenk H.-P."/>
            <person name="Eisen J.A."/>
        </authorList>
    </citation>
    <scope>NUCLEOTIDE SEQUENCE [LARGE SCALE GENOMIC DNA]</scope>
    <source>
        <strain evidence="4">ATCC 23117 / DSM 6794 / NBRC 15988 / NCIMB 1366 / Sio-4</strain>
    </source>
</reference>
<dbReference type="OrthoDB" id="9787898at2"/>
<name>I4AQF8_BERLS</name>
<organism evidence="3 4">
    <name type="scientific">Bernardetia litoralis (strain ATCC 23117 / DSM 6794 / NBRC 15988 / NCIMB 1366 / Fx l1 / Sio-4)</name>
    <name type="common">Flexibacter litoralis</name>
    <dbReference type="NCBI Taxonomy" id="880071"/>
    <lineage>
        <taxon>Bacteria</taxon>
        <taxon>Pseudomonadati</taxon>
        <taxon>Bacteroidota</taxon>
        <taxon>Cytophagia</taxon>
        <taxon>Cytophagales</taxon>
        <taxon>Bernardetiaceae</taxon>
        <taxon>Bernardetia</taxon>
    </lineage>
</organism>
<keyword evidence="4" id="KW-1185">Reference proteome</keyword>
<keyword evidence="3" id="KW-0436">Ligase</keyword>
<evidence type="ECO:0000256" key="1">
    <source>
        <dbReference type="ARBA" id="ARBA00005085"/>
    </source>
</evidence>